<feature type="signal peptide" evidence="2">
    <location>
        <begin position="1"/>
        <end position="24"/>
    </location>
</feature>
<feature type="region of interest" description="Disordered" evidence="1">
    <location>
        <begin position="76"/>
        <end position="148"/>
    </location>
</feature>
<keyword evidence="2" id="KW-0732">Signal</keyword>
<feature type="compositionally biased region" description="Pro residues" evidence="1">
    <location>
        <begin position="124"/>
        <end position="134"/>
    </location>
</feature>
<accession>A0A3E3E5N5</accession>
<dbReference type="AlphaFoldDB" id="A0A3E3E5N5"/>
<feature type="compositionally biased region" description="Basic and acidic residues" evidence="1">
    <location>
        <begin position="76"/>
        <end position="91"/>
    </location>
</feature>
<name>A0A3E3E5N5_9FIRM</name>
<comment type="caution">
    <text evidence="3">The sequence shown here is derived from an EMBL/GenBank/DDBJ whole genome shotgun (WGS) entry which is preliminary data.</text>
</comment>
<evidence type="ECO:0000313" key="4">
    <source>
        <dbReference type="Proteomes" id="UP000260721"/>
    </source>
</evidence>
<feature type="chain" id="PRO_5017835314" evidence="2">
    <location>
        <begin position="25"/>
        <end position="226"/>
    </location>
</feature>
<proteinExistence type="predicted"/>
<feature type="compositionally biased region" description="Polar residues" evidence="1">
    <location>
        <begin position="92"/>
        <end position="107"/>
    </location>
</feature>
<evidence type="ECO:0000313" key="3">
    <source>
        <dbReference type="EMBL" id="RGD77108.1"/>
    </source>
</evidence>
<gene>
    <name evidence="3" type="ORF">DXC78_04055</name>
</gene>
<dbReference type="Proteomes" id="UP000260721">
    <property type="component" value="Unassembled WGS sequence"/>
</dbReference>
<evidence type="ECO:0000256" key="1">
    <source>
        <dbReference type="SAM" id="MobiDB-lite"/>
    </source>
</evidence>
<evidence type="ECO:0000256" key="2">
    <source>
        <dbReference type="SAM" id="SignalP"/>
    </source>
</evidence>
<dbReference type="EMBL" id="QUSK01000007">
    <property type="protein sequence ID" value="RGD77108.1"/>
    <property type="molecule type" value="Genomic_DNA"/>
</dbReference>
<sequence>MRKKLLLSCLSVIVLAALGIGANADMFKPYERYEIPVETADIIIEEMQEDEGIIEETIETNGTEKEETIVVTVADKKSTFSSEGEKEEKQVVDTSPVNEGKTQSNNKPPKKASNDQSSAAEPVTPKPEPTPVPDSKPVEKPSMPEYACPAGMDPNKPCDVIMDTNFYYSTYSSQSEADNAGQYFLDDVVNIGDKEITNYSVQPVYRNDGSVAYYGLNLWSYGSLIQ</sequence>
<dbReference type="RefSeq" id="WP_117445851.1">
    <property type="nucleotide sequence ID" value="NZ_JBFBOW010000011.1"/>
</dbReference>
<reference evidence="3 4" key="1">
    <citation type="submission" date="2018-08" db="EMBL/GenBank/DDBJ databases">
        <title>A genome reference for cultivated species of the human gut microbiota.</title>
        <authorList>
            <person name="Zou Y."/>
            <person name="Xue W."/>
            <person name="Luo G."/>
        </authorList>
    </citation>
    <scope>NUCLEOTIDE SEQUENCE [LARGE SCALE GENOMIC DNA]</scope>
    <source>
        <strain evidence="3 4">TF08-11</strain>
    </source>
</reference>
<protein>
    <submittedName>
        <fullName evidence="3">Uncharacterized protein</fullName>
    </submittedName>
</protein>
<organism evidence="3 4">
    <name type="scientific">Faecalicoccus pleomorphus</name>
    <dbReference type="NCBI Taxonomy" id="1323"/>
    <lineage>
        <taxon>Bacteria</taxon>
        <taxon>Bacillati</taxon>
        <taxon>Bacillota</taxon>
        <taxon>Erysipelotrichia</taxon>
        <taxon>Erysipelotrichales</taxon>
        <taxon>Erysipelotrichaceae</taxon>
        <taxon>Faecalicoccus</taxon>
    </lineage>
</organism>